<gene>
    <name evidence="1" type="ORF">RhiirA4_492368</name>
</gene>
<name>A0A2I1HX58_9GLOM</name>
<accession>A0A2I1HX58</accession>
<reference evidence="1 2" key="1">
    <citation type="submission" date="2015-10" db="EMBL/GenBank/DDBJ databases">
        <title>Genome analyses suggest a sexual origin of heterokaryosis in a supposedly ancient asexual fungus.</title>
        <authorList>
            <person name="Ropars J."/>
            <person name="Sedzielewska K."/>
            <person name="Noel J."/>
            <person name="Charron P."/>
            <person name="Farinelli L."/>
            <person name="Marton T."/>
            <person name="Kruger M."/>
            <person name="Pelin A."/>
            <person name="Brachmann A."/>
            <person name="Corradi N."/>
        </authorList>
    </citation>
    <scope>NUCLEOTIDE SEQUENCE [LARGE SCALE GENOMIC DNA]</scope>
    <source>
        <strain evidence="1 2">A4</strain>
    </source>
</reference>
<organism evidence="1 2">
    <name type="scientific">Rhizophagus irregularis</name>
    <dbReference type="NCBI Taxonomy" id="588596"/>
    <lineage>
        <taxon>Eukaryota</taxon>
        <taxon>Fungi</taxon>
        <taxon>Fungi incertae sedis</taxon>
        <taxon>Mucoromycota</taxon>
        <taxon>Glomeromycotina</taxon>
        <taxon>Glomeromycetes</taxon>
        <taxon>Glomerales</taxon>
        <taxon>Glomeraceae</taxon>
        <taxon>Rhizophagus</taxon>
    </lineage>
</organism>
<dbReference type="Proteomes" id="UP000234323">
    <property type="component" value="Unassembled WGS sequence"/>
</dbReference>
<comment type="caution">
    <text evidence="1">The sequence shown here is derived from an EMBL/GenBank/DDBJ whole genome shotgun (WGS) entry which is preliminary data.</text>
</comment>
<proteinExistence type="predicted"/>
<protein>
    <submittedName>
        <fullName evidence="1">Uncharacterized protein</fullName>
    </submittedName>
</protein>
<dbReference type="AlphaFoldDB" id="A0A2I1HX58"/>
<evidence type="ECO:0000313" key="2">
    <source>
        <dbReference type="Proteomes" id="UP000234323"/>
    </source>
</evidence>
<evidence type="ECO:0000313" key="1">
    <source>
        <dbReference type="EMBL" id="PKY63437.1"/>
    </source>
</evidence>
<sequence length="55" mass="6361">MAAFHTLAPLYYRVVTLTVNNIREADGVTGPHILTYFRLCENITITVIYDKQKYL</sequence>
<dbReference type="EMBL" id="LLXI01010303">
    <property type="protein sequence ID" value="PKY63437.1"/>
    <property type="molecule type" value="Genomic_DNA"/>
</dbReference>
<keyword evidence="2" id="KW-1185">Reference proteome</keyword>